<feature type="transmembrane region" description="Helical" evidence="7">
    <location>
        <begin position="129"/>
        <end position="152"/>
    </location>
</feature>
<name>A0A3A8ENI0_9GAMM</name>
<dbReference type="OrthoDB" id="5314453at2"/>
<dbReference type="PANTHER" id="PTHR42718:SF9">
    <property type="entry name" value="MAJOR FACILITATOR SUPERFAMILY MULTIDRUG TRANSPORTER MFSC"/>
    <property type="match status" value="1"/>
</dbReference>
<dbReference type="Proteomes" id="UP000269001">
    <property type="component" value="Unassembled WGS sequence"/>
</dbReference>
<dbReference type="RefSeq" id="WP_120368648.1">
    <property type="nucleotide sequence ID" value="NZ_BKYM01000002.1"/>
</dbReference>
<dbReference type="AlphaFoldDB" id="A0A3A8ENI0"/>
<sequence length="552" mass="62151">MAESPRYLETPPDWTDDERPVLPGSPPSIEHPSHKRYLYFIIGTFIALTAGLSNGFITANLPQLQGEYGLTPIESAWLPAAYVMANVSSNLILFKARQQYGLRLFTEIGLLAFIGVMILHIFVQNYHMAIFVRFISGMVAAPLSSLGMYYIMQGFTKEHRLRGLYIGFGFGQLGVPLAWIISPALVTVNDWTVLYTFELGMAICCYAMVVSLKLPRSLRIAVFEREDIFTFLLLAPGFACICAVLTQGPLLWWFDSPWLAYVLMTGFVLLILGFFYEHHRSNPLIMTRWLGTFAVLRFVFGALCLRFLLSEQSYAAVNFLKTMGMGPDQFVGLYSVIFFGMLAGVLFSAATFSRERTLLHLVLASFLILVASKLDAHLTSDIRPQNFYHSQFLIAFANGLFIGPLLLVGFGRALKESPAHVVTFIVLFSATQNFGGLIGSSFYNTYQKRQTQVYQMDINNNLEQTDPTIDQRLKQYQAKFSPNITDPVQDQLQATKTLSQTVNREAQVRAYNDVINFNSIVAIVLFLWGLCNIIWGKYLTYREKLATTSTSS</sequence>
<feature type="transmembrane region" description="Helical" evidence="7">
    <location>
        <begin position="101"/>
        <end position="123"/>
    </location>
</feature>
<dbReference type="InterPro" id="IPR036259">
    <property type="entry name" value="MFS_trans_sf"/>
</dbReference>
<feature type="transmembrane region" description="Helical" evidence="7">
    <location>
        <begin position="37"/>
        <end position="57"/>
    </location>
</feature>
<evidence type="ECO:0000313" key="10">
    <source>
        <dbReference type="Proteomes" id="UP000269001"/>
    </source>
</evidence>
<feature type="transmembrane region" description="Helical" evidence="7">
    <location>
        <begin position="514"/>
        <end position="535"/>
    </location>
</feature>
<dbReference type="SUPFAM" id="SSF103473">
    <property type="entry name" value="MFS general substrate transporter"/>
    <property type="match status" value="1"/>
</dbReference>
<protein>
    <submittedName>
        <fullName evidence="9">MFS transporter</fullName>
    </submittedName>
</protein>
<reference evidence="9 10" key="1">
    <citation type="submission" date="2018-09" db="EMBL/GenBank/DDBJ databases">
        <title>The draft genome of Acinetobacter spp. strains.</title>
        <authorList>
            <person name="Qin J."/>
            <person name="Feng Y."/>
            <person name="Zong Z."/>
        </authorList>
    </citation>
    <scope>NUCLEOTIDE SEQUENCE [LARGE SCALE GENOMIC DNA]</scope>
    <source>
        <strain evidence="9 10">WCHAc060096</strain>
    </source>
</reference>
<evidence type="ECO:0000256" key="7">
    <source>
        <dbReference type="SAM" id="Phobius"/>
    </source>
</evidence>
<keyword evidence="2" id="KW-0813">Transport</keyword>
<keyword evidence="4 7" id="KW-1133">Transmembrane helix</keyword>
<feature type="transmembrane region" description="Helical" evidence="7">
    <location>
        <begin position="388"/>
        <end position="409"/>
    </location>
</feature>
<dbReference type="GO" id="GO:0016020">
    <property type="term" value="C:membrane"/>
    <property type="evidence" value="ECO:0007669"/>
    <property type="project" value="UniProtKB-SubCell"/>
</dbReference>
<proteinExistence type="predicted"/>
<accession>A0A3A8ENI0</accession>
<organism evidence="9 10">
    <name type="scientific">Acinetobacter guerrae</name>
    <dbReference type="NCBI Taxonomy" id="1843371"/>
    <lineage>
        <taxon>Bacteria</taxon>
        <taxon>Pseudomonadati</taxon>
        <taxon>Pseudomonadota</taxon>
        <taxon>Gammaproteobacteria</taxon>
        <taxon>Moraxellales</taxon>
        <taxon>Moraxellaceae</taxon>
        <taxon>Acinetobacter</taxon>
    </lineage>
</organism>
<feature type="transmembrane region" description="Helical" evidence="7">
    <location>
        <begin position="289"/>
        <end position="309"/>
    </location>
</feature>
<feature type="transmembrane region" description="Helical" evidence="7">
    <location>
        <begin position="329"/>
        <end position="350"/>
    </location>
</feature>
<dbReference type="PANTHER" id="PTHR42718">
    <property type="entry name" value="MAJOR FACILITATOR SUPERFAMILY MULTIDRUG TRANSPORTER MFSC"/>
    <property type="match status" value="1"/>
</dbReference>
<evidence type="ECO:0000256" key="4">
    <source>
        <dbReference type="ARBA" id="ARBA00022989"/>
    </source>
</evidence>
<comment type="caution">
    <text evidence="9">The sequence shown here is derived from an EMBL/GenBank/DDBJ whole genome shotgun (WGS) entry which is preliminary data.</text>
</comment>
<dbReference type="Pfam" id="PF07690">
    <property type="entry name" value="MFS_1"/>
    <property type="match status" value="1"/>
</dbReference>
<evidence type="ECO:0000313" key="9">
    <source>
        <dbReference type="EMBL" id="RKG36175.1"/>
    </source>
</evidence>
<evidence type="ECO:0000256" key="5">
    <source>
        <dbReference type="ARBA" id="ARBA00023136"/>
    </source>
</evidence>
<feature type="transmembrane region" description="Helical" evidence="7">
    <location>
        <begin position="192"/>
        <end position="210"/>
    </location>
</feature>
<dbReference type="EMBL" id="RAXU01000001">
    <property type="protein sequence ID" value="RKG36175.1"/>
    <property type="molecule type" value="Genomic_DNA"/>
</dbReference>
<gene>
    <name evidence="9" type="ORF">D7V21_00820</name>
</gene>
<comment type="subcellular location">
    <subcellularLocation>
        <location evidence="1">Membrane</location>
        <topology evidence="1">Multi-pass membrane protein</topology>
    </subcellularLocation>
</comment>
<feature type="domain" description="Major facilitator superfamily (MFS) profile" evidence="8">
    <location>
        <begin position="39"/>
        <end position="552"/>
    </location>
</feature>
<dbReference type="PROSITE" id="PS50850">
    <property type="entry name" value="MFS"/>
    <property type="match status" value="1"/>
</dbReference>
<dbReference type="InterPro" id="IPR011701">
    <property type="entry name" value="MFS"/>
</dbReference>
<feature type="region of interest" description="Disordered" evidence="6">
    <location>
        <begin position="1"/>
        <end position="28"/>
    </location>
</feature>
<evidence type="ECO:0000256" key="2">
    <source>
        <dbReference type="ARBA" id="ARBA00022448"/>
    </source>
</evidence>
<keyword evidence="10" id="KW-1185">Reference proteome</keyword>
<evidence type="ECO:0000259" key="8">
    <source>
        <dbReference type="PROSITE" id="PS50850"/>
    </source>
</evidence>
<dbReference type="CDD" id="cd06174">
    <property type="entry name" value="MFS"/>
    <property type="match status" value="1"/>
</dbReference>
<evidence type="ECO:0000256" key="3">
    <source>
        <dbReference type="ARBA" id="ARBA00022692"/>
    </source>
</evidence>
<feature type="transmembrane region" description="Helical" evidence="7">
    <location>
        <begin position="164"/>
        <end position="186"/>
    </location>
</feature>
<dbReference type="GO" id="GO:0022857">
    <property type="term" value="F:transmembrane transporter activity"/>
    <property type="evidence" value="ECO:0007669"/>
    <property type="project" value="InterPro"/>
</dbReference>
<feature type="transmembrane region" description="Helical" evidence="7">
    <location>
        <begin position="421"/>
        <end position="443"/>
    </location>
</feature>
<feature type="transmembrane region" description="Helical" evidence="7">
    <location>
        <begin position="258"/>
        <end position="277"/>
    </location>
</feature>
<feature type="transmembrane region" description="Helical" evidence="7">
    <location>
        <begin position="77"/>
        <end position="94"/>
    </location>
</feature>
<evidence type="ECO:0000256" key="6">
    <source>
        <dbReference type="SAM" id="MobiDB-lite"/>
    </source>
</evidence>
<dbReference type="InterPro" id="IPR020846">
    <property type="entry name" value="MFS_dom"/>
</dbReference>
<feature type="transmembrane region" description="Helical" evidence="7">
    <location>
        <begin position="231"/>
        <end position="252"/>
    </location>
</feature>
<dbReference type="Gene3D" id="1.20.1250.20">
    <property type="entry name" value="MFS general substrate transporter like domains"/>
    <property type="match status" value="1"/>
</dbReference>
<keyword evidence="5 7" id="KW-0472">Membrane</keyword>
<evidence type="ECO:0000256" key="1">
    <source>
        <dbReference type="ARBA" id="ARBA00004141"/>
    </source>
</evidence>
<keyword evidence="3 7" id="KW-0812">Transmembrane</keyword>